<protein>
    <recommendedName>
        <fullName evidence="2">C2H2-type domain-containing protein</fullName>
    </recommendedName>
</protein>
<keyword evidence="4" id="KW-1185">Reference proteome</keyword>
<dbReference type="InterPro" id="IPR013087">
    <property type="entry name" value="Znf_C2H2_type"/>
</dbReference>
<sequence>MISGACWASGTMMFYDVDVRDGDWSSGPDATSEVSGEDDPIFFGDDTSHQGLFGMMGLNHAAVAPASFTPGSPPVQMPPNLAVHDGTVNPRDLAAFGPSSAERNALGLGVSLGNPDPYGMFSAALDTPNLGDANPWNGGATVSFGEPAVDILSPTSFFPDAPINAVGEVVEDVSEGSFDVTGSAFFPPEPARGPGDHGGVGTTVPLDSGTDSTATSFLTSFVNQSPAPELVTSHNALSMSPEEHGVPDTPRSGQDSDRSTSHTGQPGGLKCNFPGCENKTFRIPSKLRKHKKYHIPSLPCPHCPEYKGATKKEVNRHLRKCHGDLPEVRNNRSVWDEEVRCPGCSERMRKDNFNSRHKWTCPKMPESHAAGGDGIPASPPGSGRRRRSRG</sequence>
<evidence type="ECO:0000313" key="3">
    <source>
        <dbReference type="EMBL" id="KAL2267321.1"/>
    </source>
</evidence>
<organism evidence="3 4">
    <name type="scientific">Remersonia thermophila</name>
    <dbReference type="NCBI Taxonomy" id="72144"/>
    <lineage>
        <taxon>Eukaryota</taxon>
        <taxon>Fungi</taxon>
        <taxon>Dikarya</taxon>
        <taxon>Ascomycota</taxon>
        <taxon>Pezizomycotina</taxon>
        <taxon>Sordariomycetes</taxon>
        <taxon>Sordariomycetidae</taxon>
        <taxon>Sordariales</taxon>
        <taxon>Sordariales incertae sedis</taxon>
        <taxon>Remersonia</taxon>
    </lineage>
</organism>
<dbReference type="RefSeq" id="XP_070866048.1">
    <property type="nucleotide sequence ID" value="XM_071011104.1"/>
</dbReference>
<comment type="caution">
    <text evidence="3">The sequence shown here is derived from an EMBL/GenBank/DDBJ whole genome shotgun (WGS) entry which is preliminary data.</text>
</comment>
<dbReference type="GeneID" id="98125748"/>
<evidence type="ECO:0000259" key="2">
    <source>
        <dbReference type="SMART" id="SM00355"/>
    </source>
</evidence>
<evidence type="ECO:0000256" key="1">
    <source>
        <dbReference type="SAM" id="MobiDB-lite"/>
    </source>
</evidence>
<gene>
    <name evidence="3" type="ORF">VTJ83DRAFT_4598</name>
</gene>
<feature type="region of interest" description="Disordered" evidence="1">
    <location>
        <begin position="184"/>
        <end position="211"/>
    </location>
</feature>
<dbReference type="Proteomes" id="UP001600064">
    <property type="component" value="Unassembled WGS sequence"/>
</dbReference>
<feature type="domain" description="C2H2-type" evidence="2">
    <location>
        <begin position="298"/>
        <end position="322"/>
    </location>
</feature>
<feature type="domain" description="C2H2-type" evidence="2">
    <location>
        <begin position="269"/>
        <end position="294"/>
    </location>
</feature>
<proteinExistence type="predicted"/>
<evidence type="ECO:0000313" key="4">
    <source>
        <dbReference type="Proteomes" id="UP001600064"/>
    </source>
</evidence>
<reference evidence="3 4" key="1">
    <citation type="journal article" date="2024" name="Commun. Biol.">
        <title>Comparative genomic analysis of thermophilic fungi reveals convergent evolutionary adaptations and gene losses.</title>
        <authorList>
            <person name="Steindorff A.S."/>
            <person name="Aguilar-Pontes M.V."/>
            <person name="Robinson A.J."/>
            <person name="Andreopoulos B."/>
            <person name="LaButti K."/>
            <person name="Kuo A."/>
            <person name="Mondo S."/>
            <person name="Riley R."/>
            <person name="Otillar R."/>
            <person name="Haridas S."/>
            <person name="Lipzen A."/>
            <person name="Grimwood J."/>
            <person name="Schmutz J."/>
            <person name="Clum A."/>
            <person name="Reid I.D."/>
            <person name="Moisan M.C."/>
            <person name="Butler G."/>
            <person name="Nguyen T.T.M."/>
            <person name="Dewar K."/>
            <person name="Conant G."/>
            <person name="Drula E."/>
            <person name="Henrissat B."/>
            <person name="Hansel C."/>
            <person name="Singer S."/>
            <person name="Hutchinson M.I."/>
            <person name="de Vries R.P."/>
            <person name="Natvig D.O."/>
            <person name="Powell A.J."/>
            <person name="Tsang A."/>
            <person name="Grigoriev I.V."/>
        </authorList>
    </citation>
    <scope>NUCLEOTIDE SEQUENCE [LARGE SCALE GENOMIC DNA]</scope>
    <source>
        <strain evidence="3 4">ATCC 22073</strain>
    </source>
</reference>
<dbReference type="Gene3D" id="3.30.160.60">
    <property type="entry name" value="Classic Zinc Finger"/>
    <property type="match status" value="1"/>
</dbReference>
<accession>A0ABR4DBW7</accession>
<feature type="region of interest" description="Disordered" evidence="1">
    <location>
        <begin position="362"/>
        <end position="390"/>
    </location>
</feature>
<name>A0ABR4DBW7_9PEZI</name>
<dbReference type="SMART" id="SM00355">
    <property type="entry name" value="ZnF_C2H2"/>
    <property type="match status" value="2"/>
</dbReference>
<dbReference type="EMBL" id="JAZGUE010000004">
    <property type="protein sequence ID" value="KAL2267321.1"/>
    <property type="molecule type" value="Genomic_DNA"/>
</dbReference>
<feature type="region of interest" description="Disordered" evidence="1">
    <location>
        <begin position="239"/>
        <end position="270"/>
    </location>
</feature>